<dbReference type="GO" id="GO:0006012">
    <property type="term" value="P:galactose metabolic process"/>
    <property type="evidence" value="ECO:0007669"/>
    <property type="project" value="UniProtKB-UniRule"/>
</dbReference>
<dbReference type="EMBL" id="CP000249">
    <property type="protein sequence ID" value="ABD12805.1"/>
    <property type="molecule type" value="Genomic_DNA"/>
</dbReference>
<dbReference type="Pfam" id="PF10509">
    <property type="entry name" value="GalKase_gal_bdg"/>
    <property type="match status" value="1"/>
</dbReference>
<keyword evidence="4" id="KW-0418">Kinase</keyword>
<evidence type="ECO:0000256" key="6">
    <source>
        <dbReference type="ARBA" id="ARBA00023144"/>
    </source>
</evidence>
<evidence type="ECO:0000259" key="9">
    <source>
        <dbReference type="Pfam" id="PF00288"/>
    </source>
</evidence>
<organism evidence="12 13">
    <name type="scientific">Frankia casuarinae (strain DSM 45818 / CECT 9043 / HFP020203 / CcI3)</name>
    <dbReference type="NCBI Taxonomy" id="106370"/>
    <lineage>
        <taxon>Bacteria</taxon>
        <taxon>Bacillati</taxon>
        <taxon>Actinomycetota</taxon>
        <taxon>Actinomycetes</taxon>
        <taxon>Frankiales</taxon>
        <taxon>Frankiaceae</taxon>
        <taxon>Frankia</taxon>
    </lineage>
</organism>
<dbReference type="PROSITE" id="PS00627">
    <property type="entry name" value="GHMP_KINASES_ATP"/>
    <property type="match status" value="1"/>
</dbReference>
<dbReference type="SUPFAM" id="SSF55060">
    <property type="entry name" value="GHMP Kinase, C-terminal domain"/>
    <property type="match status" value="1"/>
</dbReference>
<dbReference type="GO" id="GO:0005524">
    <property type="term" value="F:ATP binding"/>
    <property type="evidence" value="ECO:0007669"/>
    <property type="project" value="UniProtKB-UniRule"/>
</dbReference>
<feature type="domain" description="GHMP kinase N-terminal" evidence="9">
    <location>
        <begin position="151"/>
        <end position="216"/>
    </location>
</feature>
<dbReference type="STRING" id="106370.Francci3_3451"/>
<evidence type="ECO:0000256" key="1">
    <source>
        <dbReference type="ARBA" id="ARBA00006566"/>
    </source>
</evidence>
<dbReference type="InterPro" id="IPR006204">
    <property type="entry name" value="GHMP_kinase_N_dom"/>
</dbReference>
<dbReference type="Gene3D" id="3.30.230.10">
    <property type="match status" value="1"/>
</dbReference>
<dbReference type="PRINTS" id="PR00473">
    <property type="entry name" value="GALCTOKINASE"/>
</dbReference>
<dbReference type="NCBIfam" id="TIGR00131">
    <property type="entry name" value="gal_kin"/>
    <property type="match status" value="1"/>
</dbReference>
<dbReference type="EC" id="2.7.1.6" evidence="7"/>
<dbReference type="PIRSF" id="PIRSF000530">
    <property type="entry name" value="Galactokinase"/>
    <property type="match status" value="1"/>
</dbReference>
<gene>
    <name evidence="12" type="ordered locus">Francci3_3451</name>
</gene>
<dbReference type="Proteomes" id="UP000001937">
    <property type="component" value="Chromosome"/>
</dbReference>
<dbReference type="InterPro" id="IPR036554">
    <property type="entry name" value="GHMP_kinase_C_sf"/>
</dbReference>
<keyword evidence="6" id="KW-0299">Galactose metabolism</keyword>
<reference evidence="12 13" key="1">
    <citation type="journal article" date="2007" name="Genome Res.">
        <title>Genome characteristics of facultatively symbiotic Frankia sp. strains reflect host range and host plant biogeography.</title>
        <authorList>
            <person name="Normand P."/>
            <person name="Lapierre P."/>
            <person name="Tisa L.S."/>
            <person name="Gogarten J.P."/>
            <person name="Alloisio N."/>
            <person name="Bagnarol E."/>
            <person name="Bassi C.A."/>
            <person name="Berry A.M."/>
            <person name="Bickhart D.M."/>
            <person name="Choisne N."/>
            <person name="Couloux A."/>
            <person name="Cournoyer B."/>
            <person name="Cruveiller S."/>
            <person name="Daubin V."/>
            <person name="Demange N."/>
            <person name="Francino M.P."/>
            <person name="Goltsman E."/>
            <person name="Huang Y."/>
            <person name="Kopp O.R."/>
            <person name="Labarre L."/>
            <person name="Lapidus A."/>
            <person name="Lavire C."/>
            <person name="Marechal J."/>
            <person name="Martinez M."/>
            <person name="Mastronunzio J.E."/>
            <person name="Mullin B.C."/>
            <person name="Niemann J."/>
            <person name="Pujic P."/>
            <person name="Rawnsley T."/>
            <person name="Rouy Z."/>
            <person name="Schenowitz C."/>
            <person name="Sellstedt A."/>
            <person name="Tavares F."/>
            <person name="Tomkins J.P."/>
            <person name="Vallenet D."/>
            <person name="Valverde C."/>
            <person name="Wall L.G."/>
            <person name="Wang Y."/>
            <person name="Medigue C."/>
            <person name="Benson D.R."/>
        </authorList>
    </citation>
    <scope>NUCLEOTIDE SEQUENCE [LARGE SCALE GENOMIC DNA]</scope>
    <source>
        <strain evidence="13">DSM 45818 / CECT 9043 / CcI3</strain>
    </source>
</reference>
<dbReference type="HOGENOM" id="CLU_017814_2_1_11"/>
<evidence type="ECO:0000313" key="13">
    <source>
        <dbReference type="Proteomes" id="UP000001937"/>
    </source>
</evidence>
<comment type="similarity">
    <text evidence="1">Belongs to the GHMP kinase family. GalK subfamily.</text>
</comment>
<dbReference type="GO" id="GO:0004335">
    <property type="term" value="F:galactokinase activity"/>
    <property type="evidence" value="ECO:0007669"/>
    <property type="project" value="UniProtKB-UniRule"/>
</dbReference>
<keyword evidence="5" id="KW-0067">ATP-binding</keyword>
<dbReference type="PANTHER" id="PTHR10457">
    <property type="entry name" value="MEVALONATE KINASE/GALACTOKINASE"/>
    <property type="match status" value="1"/>
</dbReference>
<keyword evidence="6" id="KW-0119">Carbohydrate metabolism</keyword>
<dbReference type="Pfam" id="PF00288">
    <property type="entry name" value="GHMP_kinases_N"/>
    <property type="match status" value="1"/>
</dbReference>
<dbReference type="InterPro" id="IPR020568">
    <property type="entry name" value="Ribosomal_Su5_D2-typ_SF"/>
</dbReference>
<dbReference type="AlphaFoldDB" id="Q2J7D7"/>
<keyword evidence="3" id="KW-0547">Nucleotide-binding</keyword>
<protein>
    <recommendedName>
        <fullName evidence="7">Galactokinase</fullName>
        <ecNumber evidence="7">2.7.1.6</ecNumber>
    </recommendedName>
</protein>
<keyword evidence="2 12" id="KW-0808">Transferase</keyword>
<evidence type="ECO:0000259" key="11">
    <source>
        <dbReference type="Pfam" id="PF10509"/>
    </source>
</evidence>
<dbReference type="Pfam" id="PF08544">
    <property type="entry name" value="GHMP_kinases_C"/>
    <property type="match status" value="1"/>
</dbReference>
<evidence type="ECO:0000313" key="12">
    <source>
        <dbReference type="EMBL" id="ABD12805.1"/>
    </source>
</evidence>
<dbReference type="GO" id="GO:0005829">
    <property type="term" value="C:cytosol"/>
    <property type="evidence" value="ECO:0007669"/>
    <property type="project" value="TreeGrafter"/>
</dbReference>
<feature type="domain" description="Galactokinase N-terminal" evidence="11">
    <location>
        <begin position="20"/>
        <end position="68"/>
    </location>
</feature>
<name>Q2J7D7_FRACC</name>
<evidence type="ECO:0000259" key="10">
    <source>
        <dbReference type="Pfam" id="PF08544"/>
    </source>
</evidence>
<keyword evidence="13" id="KW-1185">Reference proteome</keyword>
<dbReference type="InterPro" id="IPR006206">
    <property type="entry name" value="Mevalonate/galactokinase"/>
</dbReference>
<dbReference type="PRINTS" id="PR00959">
    <property type="entry name" value="MEVGALKINASE"/>
</dbReference>
<dbReference type="SUPFAM" id="SSF54211">
    <property type="entry name" value="Ribosomal protein S5 domain 2-like"/>
    <property type="match status" value="1"/>
</dbReference>
<feature type="region of interest" description="Disordered" evidence="8">
    <location>
        <begin position="293"/>
        <end position="313"/>
    </location>
</feature>
<evidence type="ECO:0000256" key="5">
    <source>
        <dbReference type="ARBA" id="ARBA00022840"/>
    </source>
</evidence>
<dbReference type="InterPro" id="IPR000705">
    <property type="entry name" value="Galactokinase"/>
</dbReference>
<dbReference type="OrthoDB" id="250531at2"/>
<feature type="domain" description="GHMP kinase C-terminal" evidence="10">
    <location>
        <begin position="335"/>
        <end position="411"/>
    </location>
</feature>
<evidence type="ECO:0000256" key="8">
    <source>
        <dbReference type="SAM" id="MobiDB-lite"/>
    </source>
</evidence>
<evidence type="ECO:0000256" key="7">
    <source>
        <dbReference type="NCBIfam" id="TIGR00131"/>
    </source>
</evidence>
<dbReference type="KEGG" id="fra:Francci3_3451"/>
<dbReference type="Gene3D" id="3.30.70.890">
    <property type="entry name" value="GHMP kinase, C-terminal domain"/>
    <property type="match status" value="1"/>
</dbReference>
<dbReference type="PhylomeDB" id="Q2J7D7"/>
<dbReference type="InterPro" id="IPR006203">
    <property type="entry name" value="GHMP_knse_ATP-bd_CS"/>
</dbReference>
<evidence type="ECO:0000256" key="2">
    <source>
        <dbReference type="ARBA" id="ARBA00022679"/>
    </source>
</evidence>
<dbReference type="InterPro" id="IPR014721">
    <property type="entry name" value="Ribsml_uS5_D2-typ_fold_subgr"/>
</dbReference>
<dbReference type="InterPro" id="IPR019539">
    <property type="entry name" value="GalKase_N"/>
</dbReference>
<evidence type="ECO:0000256" key="3">
    <source>
        <dbReference type="ARBA" id="ARBA00022741"/>
    </source>
</evidence>
<dbReference type="eggNOG" id="COG0153">
    <property type="taxonomic scope" value="Bacteria"/>
</dbReference>
<dbReference type="RefSeq" id="WP_011437830.1">
    <property type="nucleotide sequence ID" value="NC_007777.1"/>
</dbReference>
<sequence>MRAAEYPATEHPATERAVRAFVETYGERPTHLVRAPARVNLIGEHTDYNDGFCLPVAIDRELCIALRRNEAPELRLVSEQDAVPAVIPLPPPGFDTPVSARAPGWVRYVEGIAVMLAAESASRAAAGSGGSRAAAGSGFPAGGGPVPWRGTLASDIPVGAGLSSSAALELAVALAGAHLAGLTPAPTELALLAQRAENLWVGAATGLLDQLACAAGVAGHALRIDCRTLTTEPVPLPGGLAVVVIDTGSRRQVVTSEYATRRAECERAARALGVAALRDLTPRSMDEAVARLGRSARSDGTTRPGGAAGGTGLDPVALRRARFVVAENARVDAVAAALRAGDAPTAGRLLLAGHRGIREDFEVSGPELDAAVQAASAAPGCFGARMTGGGFAGCAVALVDRSRLTAFTEAFEPAYAALTGRWAVLHVCSAVAGTSVLDLG</sequence>
<evidence type="ECO:0000256" key="4">
    <source>
        <dbReference type="ARBA" id="ARBA00022777"/>
    </source>
</evidence>
<dbReference type="PANTHER" id="PTHR10457:SF7">
    <property type="entry name" value="GALACTOKINASE-RELATED"/>
    <property type="match status" value="1"/>
</dbReference>
<accession>Q2J7D7</accession>
<proteinExistence type="inferred from homology"/>
<dbReference type="InterPro" id="IPR013750">
    <property type="entry name" value="GHMP_kinase_C_dom"/>
</dbReference>